<protein>
    <submittedName>
        <fullName evidence="3">Uncharacterized protein</fullName>
    </submittedName>
</protein>
<accession>A0ABR0V091</accession>
<dbReference type="EMBL" id="JABTTQ020001759">
    <property type="protein sequence ID" value="KAK6128342.1"/>
    <property type="molecule type" value="Genomic_DNA"/>
</dbReference>
<keyword evidence="4" id="KW-1185">Reference proteome</keyword>
<name>A0ABR0V091_REHGL</name>
<evidence type="ECO:0000313" key="4">
    <source>
        <dbReference type="Proteomes" id="UP001318860"/>
    </source>
</evidence>
<evidence type="ECO:0000256" key="1">
    <source>
        <dbReference type="SAM" id="MobiDB-lite"/>
    </source>
</evidence>
<dbReference type="Pfam" id="PF02704">
    <property type="entry name" value="GASA"/>
    <property type="match status" value="1"/>
</dbReference>
<dbReference type="InterPro" id="IPR003854">
    <property type="entry name" value="GASA"/>
</dbReference>
<dbReference type="Proteomes" id="UP001318860">
    <property type="component" value="Unassembled WGS sequence"/>
</dbReference>
<comment type="caution">
    <text evidence="3">The sequence shown here is derived from an EMBL/GenBank/DDBJ whole genome shotgun (WGS) entry which is preliminary data.</text>
</comment>
<gene>
    <name evidence="3" type="ORF">DH2020_037916</name>
</gene>
<sequence>MAIKSALFLLAFILLVTRMGSSVEDVDNIETEHHHHHSHVNAPAKAPVHAPTKAPAYGPKKAPARAPVHAQAKSPVHSEPNAPAYAPVSFPHGCVAKCASYCKPVSPKRPCMKTCTACCAKCKCVPSGIHKCTNWDQVMIRGHMVNCP</sequence>
<evidence type="ECO:0000256" key="2">
    <source>
        <dbReference type="SAM" id="SignalP"/>
    </source>
</evidence>
<feature type="signal peptide" evidence="2">
    <location>
        <begin position="1"/>
        <end position="22"/>
    </location>
</feature>
<feature type="chain" id="PRO_5047010404" evidence="2">
    <location>
        <begin position="23"/>
        <end position="148"/>
    </location>
</feature>
<keyword evidence="2" id="KW-0732">Signal</keyword>
<reference evidence="3 4" key="1">
    <citation type="journal article" date="2021" name="Comput. Struct. Biotechnol. J.">
        <title>De novo genome assembly of the potent medicinal plant Rehmannia glutinosa using nanopore technology.</title>
        <authorList>
            <person name="Ma L."/>
            <person name="Dong C."/>
            <person name="Song C."/>
            <person name="Wang X."/>
            <person name="Zheng X."/>
            <person name="Niu Y."/>
            <person name="Chen S."/>
            <person name="Feng W."/>
        </authorList>
    </citation>
    <scope>NUCLEOTIDE SEQUENCE [LARGE SCALE GENOMIC DNA]</scope>
    <source>
        <strain evidence="3">DH-2019</strain>
    </source>
</reference>
<organism evidence="3 4">
    <name type="scientific">Rehmannia glutinosa</name>
    <name type="common">Chinese foxglove</name>
    <dbReference type="NCBI Taxonomy" id="99300"/>
    <lineage>
        <taxon>Eukaryota</taxon>
        <taxon>Viridiplantae</taxon>
        <taxon>Streptophyta</taxon>
        <taxon>Embryophyta</taxon>
        <taxon>Tracheophyta</taxon>
        <taxon>Spermatophyta</taxon>
        <taxon>Magnoliopsida</taxon>
        <taxon>eudicotyledons</taxon>
        <taxon>Gunneridae</taxon>
        <taxon>Pentapetalae</taxon>
        <taxon>asterids</taxon>
        <taxon>lamiids</taxon>
        <taxon>Lamiales</taxon>
        <taxon>Orobanchaceae</taxon>
        <taxon>Rehmannieae</taxon>
        <taxon>Rehmannia</taxon>
    </lineage>
</organism>
<feature type="compositionally biased region" description="Low complexity" evidence="1">
    <location>
        <begin position="50"/>
        <end position="62"/>
    </location>
</feature>
<feature type="region of interest" description="Disordered" evidence="1">
    <location>
        <begin position="31"/>
        <end position="62"/>
    </location>
</feature>
<proteinExistence type="predicted"/>
<evidence type="ECO:0000313" key="3">
    <source>
        <dbReference type="EMBL" id="KAK6128342.1"/>
    </source>
</evidence>